<dbReference type="Proteomes" id="UP000534783">
    <property type="component" value="Unassembled WGS sequence"/>
</dbReference>
<evidence type="ECO:0000313" key="8">
    <source>
        <dbReference type="Proteomes" id="UP000534783"/>
    </source>
</evidence>
<dbReference type="InterPro" id="IPR020846">
    <property type="entry name" value="MFS_dom"/>
</dbReference>
<protein>
    <submittedName>
        <fullName evidence="7">MFS transporter</fullName>
    </submittedName>
</protein>
<evidence type="ECO:0000256" key="4">
    <source>
        <dbReference type="ARBA" id="ARBA00023136"/>
    </source>
</evidence>
<reference evidence="7 8" key="1">
    <citation type="journal article" date="2020" name="Nature">
        <title>Bacterial chemolithoautotrophy via manganese oxidation.</title>
        <authorList>
            <person name="Yu H."/>
            <person name="Leadbetter J.R."/>
        </authorList>
    </citation>
    <scope>NUCLEOTIDE SEQUENCE [LARGE SCALE GENOMIC DNA]</scope>
    <source>
        <strain evidence="7 8">Mn-1</strain>
    </source>
</reference>
<evidence type="ECO:0000259" key="6">
    <source>
        <dbReference type="PROSITE" id="PS50850"/>
    </source>
</evidence>
<feature type="domain" description="Major facilitator superfamily (MFS) profile" evidence="6">
    <location>
        <begin position="9"/>
        <end position="399"/>
    </location>
</feature>
<dbReference type="Gene3D" id="1.20.1250.20">
    <property type="entry name" value="MFS general substrate transporter like domains"/>
    <property type="match status" value="1"/>
</dbReference>
<keyword evidence="8" id="KW-1185">Reference proteome</keyword>
<feature type="transmembrane region" description="Helical" evidence="5">
    <location>
        <begin position="296"/>
        <end position="316"/>
    </location>
</feature>
<feature type="transmembrane region" description="Helical" evidence="5">
    <location>
        <begin position="43"/>
        <end position="67"/>
    </location>
</feature>
<organism evidence="7 8">
    <name type="scientific">Candidatus Manganitrophus noduliformans</name>
    <dbReference type="NCBI Taxonomy" id="2606439"/>
    <lineage>
        <taxon>Bacteria</taxon>
        <taxon>Pseudomonadati</taxon>
        <taxon>Nitrospirota</taxon>
        <taxon>Nitrospiria</taxon>
        <taxon>Candidatus Troglogloeales</taxon>
        <taxon>Candidatus Manganitrophaceae</taxon>
        <taxon>Candidatus Manganitrophus</taxon>
    </lineage>
</organism>
<dbReference type="PANTHER" id="PTHR23520:SF5">
    <property type="entry name" value="TRANSPORTER, PUTATIVE (AFU_ORTHOLOGUE AFUA_3G04000)-RELATED"/>
    <property type="match status" value="1"/>
</dbReference>
<gene>
    <name evidence="7" type="ORF">MNODULE_02535</name>
</gene>
<dbReference type="EMBL" id="VTOW01000001">
    <property type="protein sequence ID" value="NKE69624.1"/>
    <property type="molecule type" value="Genomic_DNA"/>
</dbReference>
<keyword evidence="4 5" id="KW-0472">Membrane</keyword>
<dbReference type="GO" id="GO:0016020">
    <property type="term" value="C:membrane"/>
    <property type="evidence" value="ECO:0007669"/>
    <property type="project" value="UniProtKB-SubCell"/>
</dbReference>
<feature type="transmembrane region" description="Helical" evidence="5">
    <location>
        <begin position="224"/>
        <end position="246"/>
    </location>
</feature>
<dbReference type="PANTHER" id="PTHR23520">
    <property type="entry name" value="TRANSPORTER, PUTATIVE (AFU_ORTHOLOGUE AFUA_3G04000)-RELATED"/>
    <property type="match status" value="1"/>
</dbReference>
<evidence type="ECO:0000256" key="1">
    <source>
        <dbReference type="ARBA" id="ARBA00004141"/>
    </source>
</evidence>
<dbReference type="AlphaFoldDB" id="A0A7X6I9S4"/>
<keyword evidence="3 5" id="KW-1133">Transmembrane helix</keyword>
<feature type="transmembrane region" description="Helical" evidence="5">
    <location>
        <begin position="258"/>
        <end position="275"/>
    </location>
</feature>
<dbReference type="InterPro" id="IPR036259">
    <property type="entry name" value="MFS_trans_sf"/>
</dbReference>
<evidence type="ECO:0000256" key="5">
    <source>
        <dbReference type="SAM" id="Phobius"/>
    </source>
</evidence>
<feature type="transmembrane region" description="Helical" evidence="5">
    <location>
        <begin position="98"/>
        <end position="119"/>
    </location>
</feature>
<dbReference type="InterPro" id="IPR005829">
    <property type="entry name" value="Sugar_transporter_CS"/>
</dbReference>
<dbReference type="GO" id="GO:0022857">
    <property type="term" value="F:transmembrane transporter activity"/>
    <property type="evidence" value="ECO:0007669"/>
    <property type="project" value="InterPro"/>
</dbReference>
<name>A0A7X6I9S4_9BACT</name>
<dbReference type="Pfam" id="PF07690">
    <property type="entry name" value="MFS_1"/>
    <property type="match status" value="1"/>
</dbReference>
<dbReference type="PROSITE" id="PS50850">
    <property type="entry name" value="MFS"/>
    <property type="match status" value="1"/>
</dbReference>
<comment type="caution">
    <text evidence="7">The sequence shown here is derived from an EMBL/GenBank/DDBJ whole genome shotgun (WGS) entry which is preliminary data.</text>
</comment>
<dbReference type="SUPFAM" id="SSF103473">
    <property type="entry name" value="MFS general substrate transporter"/>
    <property type="match status" value="1"/>
</dbReference>
<dbReference type="InterPro" id="IPR011701">
    <property type="entry name" value="MFS"/>
</dbReference>
<proteinExistence type="predicted"/>
<comment type="subcellular location">
    <subcellularLocation>
        <location evidence="1">Membrane</location>
        <topology evidence="1">Multi-pass membrane protein</topology>
    </subcellularLocation>
</comment>
<keyword evidence="2 5" id="KW-0812">Transmembrane</keyword>
<sequence>MSLHWLGRDGTLLIAARMLRAFAYGFVSFVLAIYLKQRGLSEIAIGAVMTLSILGGTVFTVLTALYADRLGRRRILILFSLLMAASGLLFAFSDRPLFFLIAAFIGAINATGYEIGPFLSIEQAVLAQVGPEGKRNQLFAFYNMAGLLATATGTLVGGLPGWLERAGLSSVASFQPLFLLYTFLGLVSAWMAWRLTGQVEGETAPLSPQRLSPTSRKRVTRLSLLFSLDAFAGGFVLQSLVAYWFYTRFNVSLQTLSTLFFVAGILTSLSFLVAARLADRIGLLETMVSTHLLSHLLLILVPLSPTFEIAVGFYLARMALSQMDVPTRQAYTVALVAPSERTAAASITLLSRSLTQAVAPSVTGVLIQSVSAAAPFFLAAGLKGVYDLLLYFQFRKESVVIDPATRE</sequence>
<dbReference type="RefSeq" id="WP_168057916.1">
    <property type="nucleotide sequence ID" value="NZ_VTOW01000001.1"/>
</dbReference>
<feature type="transmembrane region" description="Helical" evidence="5">
    <location>
        <begin position="74"/>
        <end position="92"/>
    </location>
</feature>
<feature type="transmembrane region" description="Helical" evidence="5">
    <location>
        <begin position="365"/>
        <end position="386"/>
    </location>
</feature>
<accession>A0A7X6I9S4</accession>
<dbReference type="PROSITE" id="PS00216">
    <property type="entry name" value="SUGAR_TRANSPORT_1"/>
    <property type="match status" value="1"/>
</dbReference>
<feature type="transmembrane region" description="Helical" evidence="5">
    <location>
        <begin position="174"/>
        <end position="193"/>
    </location>
</feature>
<feature type="transmembrane region" description="Helical" evidence="5">
    <location>
        <begin position="21"/>
        <end position="37"/>
    </location>
</feature>
<evidence type="ECO:0000256" key="3">
    <source>
        <dbReference type="ARBA" id="ARBA00022989"/>
    </source>
</evidence>
<evidence type="ECO:0000256" key="2">
    <source>
        <dbReference type="ARBA" id="ARBA00022692"/>
    </source>
</evidence>
<feature type="transmembrane region" description="Helical" evidence="5">
    <location>
        <begin position="140"/>
        <end position="162"/>
    </location>
</feature>
<evidence type="ECO:0000313" key="7">
    <source>
        <dbReference type="EMBL" id="NKE69624.1"/>
    </source>
</evidence>